<reference evidence="4" key="1">
    <citation type="submission" date="2021-02" db="EMBL/GenBank/DDBJ databases">
        <authorList>
            <person name="Nowell W R."/>
        </authorList>
    </citation>
    <scope>NUCLEOTIDE SEQUENCE</scope>
</reference>
<dbReference type="Gene3D" id="1.10.510.10">
    <property type="entry name" value="Transferase(Phosphotransferase) domain 1"/>
    <property type="match status" value="1"/>
</dbReference>
<dbReference type="PROSITE" id="PS50011">
    <property type="entry name" value="PROTEIN_KINASE_DOM"/>
    <property type="match status" value="1"/>
</dbReference>
<comment type="caution">
    <text evidence="4">The sequence shown here is derived from an EMBL/GenBank/DDBJ whole genome shotgun (WGS) entry which is preliminary data.</text>
</comment>
<feature type="domain" description="Protein kinase" evidence="1">
    <location>
        <begin position="1"/>
        <end position="228"/>
    </location>
</feature>
<evidence type="ECO:0000313" key="4">
    <source>
        <dbReference type="EMBL" id="CAF4138534.1"/>
    </source>
</evidence>
<dbReference type="EMBL" id="CAJOAX010002917">
    <property type="protein sequence ID" value="CAF3826378.1"/>
    <property type="molecule type" value="Genomic_DNA"/>
</dbReference>
<dbReference type="InterPro" id="IPR053235">
    <property type="entry name" value="Ser_Thr_kinase"/>
</dbReference>
<organism evidence="4 5">
    <name type="scientific">Rotaria sordida</name>
    <dbReference type="NCBI Taxonomy" id="392033"/>
    <lineage>
        <taxon>Eukaryota</taxon>
        <taxon>Metazoa</taxon>
        <taxon>Spiralia</taxon>
        <taxon>Gnathifera</taxon>
        <taxon>Rotifera</taxon>
        <taxon>Eurotatoria</taxon>
        <taxon>Bdelloidea</taxon>
        <taxon>Philodinida</taxon>
        <taxon>Philodinidae</taxon>
        <taxon>Rotaria</taxon>
    </lineage>
</organism>
<dbReference type="Proteomes" id="UP000663874">
    <property type="component" value="Unassembled WGS sequence"/>
</dbReference>
<dbReference type="InterPro" id="IPR011009">
    <property type="entry name" value="Kinase-like_dom_sf"/>
</dbReference>
<accession>A0A819XP16</accession>
<dbReference type="SUPFAM" id="SSF56112">
    <property type="entry name" value="Protein kinase-like (PK-like)"/>
    <property type="match status" value="1"/>
</dbReference>
<evidence type="ECO:0000313" key="3">
    <source>
        <dbReference type="EMBL" id="CAF3826378.1"/>
    </source>
</evidence>
<dbReference type="EMBL" id="CAJNOO010000779">
    <property type="protein sequence ID" value="CAF1031846.1"/>
    <property type="molecule type" value="Genomic_DNA"/>
</dbReference>
<dbReference type="EMBL" id="CAJOBE010011802">
    <property type="protein sequence ID" value="CAF4138534.1"/>
    <property type="molecule type" value="Genomic_DNA"/>
</dbReference>
<dbReference type="OrthoDB" id="3256376at2759"/>
<name>A0A819XP16_9BILA</name>
<dbReference type="PROSITE" id="PS00108">
    <property type="entry name" value="PROTEIN_KINASE_ST"/>
    <property type="match status" value="1"/>
</dbReference>
<dbReference type="Proteomes" id="UP000663882">
    <property type="component" value="Unassembled WGS sequence"/>
</dbReference>
<dbReference type="InterPro" id="IPR008271">
    <property type="entry name" value="Ser/Thr_kinase_AS"/>
</dbReference>
<dbReference type="Proteomes" id="UP000663823">
    <property type="component" value="Unassembled WGS sequence"/>
</dbReference>
<proteinExistence type="predicted"/>
<dbReference type="PANTHER" id="PTHR24361">
    <property type="entry name" value="MITOGEN-ACTIVATED KINASE KINASE KINASE"/>
    <property type="match status" value="1"/>
</dbReference>
<evidence type="ECO:0000313" key="5">
    <source>
        <dbReference type="Proteomes" id="UP000663874"/>
    </source>
</evidence>
<dbReference type="GO" id="GO:0005524">
    <property type="term" value="F:ATP binding"/>
    <property type="evidence" value="ECO:0007669"/>
    <property type="project" value="InterPro"/>
</dbReference>
<sequence length="228" mass="25145">MHAAQEAVKEAMLHGIIEHPNIVKCYAVFAIPNYMGSIIACLVEEFCDGGSLADRIRAGRYDKYRTTKSWTLQIISGLIKIHQHNIIHRDIKAQNVFIKGNVIKIGDLGVAVARLKVGWNGQQLHQSMNGDMICIAPEMFAGKPYDIHIDVFGAGLILLGLIAGTTSPMYMTMPIGYAIHQGVSLDEILHSMNINSNHVFRQTLEGMLARKRSERLSSSGAYNVLSNA</sequence>
<dbReference type="GO" id="GO:0005737">
    <property type="term" value="C:cytoplasm"/>
    <property type="evidence" value="ECO:0007669"/>
    <property type="project" value="TreeGrafter"/>
</dbReference>
<evidence type="ECO:0000259" key="1">
    <source>
        <dbReference type="PROSITE" id="PS50011"/>
    </source>
</evidence>
<dbReference type="InterPro" id="IPR000719">
    <property type="entry name" value="Prot_kinase_dom"/>
</dbReference>
<protein>
    <recommendedName>
        <fullName evidence="1">Protein kinase domain-containing protein</fullName>
    </recommendedName>
</protein>
<dbReference type="GO" id="GO:0004674">
    <property type="term" value="F:protein serine/threonine kinase activity"/>
    <property type="evidence" value="ECO:0007669"/>
    <property type="project" value="TreeGrafter"/>
</dbReference>
<evidence type="ECO:0000313" key="2">
    <source>
        <dbReference type="EMBL" id="CAF1031846.1"/>
    </source>
</evidence>
<dbReference type="AlphaFoldDB" id="A0A819XP16"/>
<dbReference type="Pfam" id="PF00069">
    <property type="entry name" value="Pkinase"/>
    <property type="match status" value="1"/>
</dbReference>
<gene>
    <name evidence="4" type="ORF">FNK824_LOCUS33078</name>
    <name evidence="3" type="ORF">OTI717_LOCUS19720</name>
    <name evidence="2" type="ORF">RFH988_LOCUS15756</name>
</gene>
<dbReference type="SMART" id="SM00220">
    <property type="entry name" value="S_TKc"/>
    <property type="match status" value="1"/>
</dbReference>